<comment type="caution">
    <text evidence="6">The sequence shown here is derived from an EMBL/GenBank/DDBJ whole genome shotgun (WGS) entry which is preliminary data.</text>
</comment>
<dbReference type="EMBL" id="LAZR01000674">
    <property type="protein sequence ID" value="KKN61042.1"/>
    <property type="molecule type" value="Genomic_DNA"/>
</dbReference>
<dbReference type="Pfam" id="PF03717">
    <property type="entry name" value="PBP_dimer"/>
    <property type="match status" value="1"/>
</dbReference>
<evidence type="ECO:0000259" key="4">
    <source>
        <dbReference type="Pfam" id="PF00905"/>
    </source>
</evidence>
<name>A0A0F9SFH3_9ZZZZ</name>
<gene>
    <name evidence="6" type="ORF">LCGC14_0526010</name>
</gene>
<evidence type="ECO:0000256" key="1">
    <source>
        <dbReference type="ARBA" id="ARBA00004370"/>
    </source>
</evidence>
<feature type="transmembrane region" description="Helical" evidence="3">
    <location>
        <begin position="12"/>
        <end position="31"/>
    </location>
</feature>
<evidence type="ECO:0000256" key="2">
    <source>
        <dbReference type="ARBA" id="ARBA00023136"/>
    </source>
</evidence>
<dbReference type="GO" id="GO:0071555">
    <property type="term" value="P:cell wall organization"/>
    <property type="evidence" value="ECO:0007669"/>
    <property type="project" value="TreeGrafter"/>
</dbReference>
<organism evidence="6">
    <name type="scientific">marine sediment metagenome</name>
    <dbReference type="NCBI Taxonomy" id="412755"/>
    <lineage>
        <taxon>unclassified sequences</taxon>
        <taxon>metagenomes</taxon>
        <taxon>ecological metagenomes</taxon>
    </lineage>
</organism>
<dbReference type="Gene3D" id="1.10.150.770">
    <property type="match status" value="1"/>
</dbReference>
<dbReference type="Pfam" id="PF00905">
    <property type="entry name" value="Transpeptidase"/>
    <property type="match status" value="1"/>
</dbReference>
<keyword evidence="3" id="KW-1133">Transmembrane helix</keyword>
<dbReference type="InterPro" id="IPR012338">
    <property type="entry name" value="Beta-lactam/transpept-like"/>
</dbReference>
<accession>A0A0F9SFH3</accession>
<dbReference type="SUPFAM" id="SSF56519">
    <property type="entry name" value="Penicillin binding protein dimerisation domain"/>
    <property type="match status" value="1"/>
</dbReference>
<evidence type="ECO:0008006" key="7">
    <source>
        <dbReference type="Google" id="ProtNLM"/>
    </source>
</evidence>
<dbReference type="Gene3D" id="3.30.450.330">
    <property type="match status" value="1"/>
</dbReference>
<comment type="subcellular location">
    <subcellularLocation>
        <location evidence="1">Membrane</location>
    </subcellularLocation>
</comment>
<dbReference type="AlphaFoldDB" id="A0A0F9SFH3"/>
<proteinExistence type="predicted"/>
<dbReference type="Gene3D" id="3.40.710.10">
    <property type="entry name" value="DD-peptidase/beta-lactamase superfamily"/>
    <property type="match status" value="1"/>
</dbReference>
<reference evidence="6" key="1">
    <citation type="journal article" date="2015" name="Nature">
        <title>Complex archaea that bridge the gap between prokaryotes and eukaryotes.</title>
        <authorList>
            <person name="Spang A."/>
            <person name="Saw J.H."/>
            <person name="Jorgensen S.L."/>
            <person name="Zaremba-Niedzwiedzka K."/>
            <person name="Martijn J."/>
            <person name="Lind A.E."/>
            <person name="van Eijk R."/>
            <person name="Schleper C."/>
            <person name="Guy L."/>
            <person name="Ettema T.J."/>
        </authorList>
    </citation>
    <scope>NUCLEOTIDE SEQUENCE</scope>
</reference>
<dbReference type="InterPro" id="IPR001460">
    <property type="entry name" value="PCN-bd_Tpept"/>
</dbReference>
<keyword evidence="2 3" id="KW-0472">Membrane</keyword>
<protein>
    <recommendedName>
        <fullName evidence="7">Penicillin-binding protein transpeptidase domain-containing protein</fullName>
    </recommendedName>
</protein>
<dbReference type="PANTHER" id="PTHR30627:SF1">
    <property type="entry name" value="PEPTIDOGLYCAN D,D-TRANSPEPTIDASE FTSI"/>
    <property type="match status" value="1"/>
</dbReference>
<sequence>MAGAKKQINRLPFILALIVVFFVLVIIKLTYTQIFKHEKYLQMADVQRKRDVSLLAKRGNIYARNGLKLAVSVEKETVFSTPYLVEDKSKTANLLAPILRMKSVQIYEKLTTPKGFVFLKRKVGKTTADKIRKLGIEGIGLEKEHQRYYPSGSIAAQVLGFVGLDNKGLAGLEMHHDKTLMGDTGRVKDEKDAFGKSIPGTKGLFKKPVDGNSLVLTIDRDIQYKAQSELKNAIEEWEALSGSVVVLNPKTGEIYAMASEPTFNLNKFNKADKESFKNQSVVSLYEPGSTLKIIPATVSIQENIFNIDSMFYLPPTLNVAGKNIKEAHKRAAQNWSLAKIITESSNVGISKVGLAIGKQKLHKYFGKFGLLEKTGIDFPGEVSGYVPKPKHWYGPTIATVSFGQGIAMTPLQLARAYSVIANKGKLYRPFFVKKVMAPDGRIIKNNKPKMLRRVLSEKSAFEGILMLEKVVAEGTGKSTAIKGYTVAGKTGTAQKPKVGEIGYGDDYVSSFVGFAPAENAELLVLVVVDSPTKGFYGSQVAGPAFKNILEFSLHKLGVEPQ</sequence>
<evidence type="ECO:0000259" key="5">
    <source>
        <dbReference type="Pfam" id="PF03717"/>
    </source>
</evidence>
<dbReference type="InterPro" id="IPR050515">
    <property type="entry name" value="Beta-lactam/transpept"/>
</dbReference>
<dbReference type="SUPFAM" id="SSF56601">
    <property type="entry name" value="beta-lactamase/transpeptidase-like"/>
    <property type="match status" value="1"/>
</dbReference>
<dbReference type="Gene3D" id="3.90.1310.10">
    <property type="entry name" value="Penicillin-binding protein 2a (Domain 2)"/>
    <property type="match status" value="1"/>
</dbReference>
<dbReference type="PANTHER" id="PTHR30627">
    <property type="entry name" value="PEPTIDOGLYCAN D,D-TRANSPEPTIDASE"/>
    <property type="match status" value="1"/>
</dbReference>
<evidence type="ECO:0000256" key="3">
    <source>
        <dbReference type="SAM" id="Phobius"/>
    </source>
</evidence>
<dbReference type="InterPro" id="IPR036138">
    <property type="entry name" value="PBP_dimer_sf"/>
</dbReference>
<feature type="domain" description="Penicillin-binding protein dimerisation" evidence="5">
    <location>
        <begin position="56"/>
        <end position="198"/>
    </location>
</feature>
<dbReference type="GO" id="GO:0008658">
    <property type="term" value="F:penicillin binding"/>
    <property type="evidence" value="ECO:0007669"/>
    <property type="project" value="InterPro"/>
</dbReference>
<dbReference type="InterPro" id="IPR005311">
    <property type="entry name" value="PBP_dimer"/>
</dbReference>
<dbReference type="GO" id="GO:0005886">
    <property type="term" value="C:plasma membrane"/>
    <property type="evidence" value="ECO:0007669"/>
    <property type="project" value="TreeGrafter"/>
</dbReference>
<feature type="domain" description="Penicillin-binding protein transpeptidase" evidence="4">
    <location>
        <begin position="242"/>
        <end position="550"/>
    </location>
</feature>
<keyword evidence="3" id="KW-0812">Transmembrane</keyword>
<evidence type="ECO:0000313" key="6">
    <source>
        <dbReference type="EMBL" id="KKN61042.1"/>
    </source>
</evidence>